<feature type="compositionally biased region" description="Basic and acidic residues" evidence="1">
    <location>
        <begin position="77"/>
        <end position="88"/>
    </location>
</feature>
<dbReference type="SMART" id="SM00444">
    <property type="entry name" value="GYF"/>
    <property type="match status" value="1"/>
</dbReference>
<feature type="compositionally biased region" description="Basic and acidic residues" evidence="1">
    <location>
        <begin position="1304"/>
        <end position="1319"/>
    </location>
</feature>
<feature type="region of interest" description="Disordered" evidence="1">
    <location>
        <begin position="1760"/>
        <end position="1791"/>
    </location>
</feature>
<dbReference type="EMBL" id="JBAMMX010000006">
    <property type="protein sequence ID" value="KAK6938807.1"/>
    <property type="molecule type" value="Genomic_DNA"/>
</dbReference>
<feature type="compositionally biased region" description="Low complexity" evidence="1">
    <location>
        <begin position="264"/>
        <end position="281"/>
    </location>
</feature>
<feature type="region of interest" description="Disordered" evidence="1">
    <location>
        <begin position="1063"/>
        <end position="1101"/>
    </location>
</feature>
<evidence type="ECO:0000313" key="4">
    <source>
        <dbReference type="Proteomes" id="UP001370490"/>
    </source>
</evidence>
<feature type="region of interest" description="Disordered" evidence="1">
    <location>
        <begin position="1543"/>
        <end position="1664"/>
    </location>
</feature>
<feature type="region of interest" description="Disordered" evidence="1">
    <location>
        <begin position="1"/>
        <end position="110"/>
    </location>
</feature>
<reference evidence="3 4" key="1">
    <citation type="submission" date="2023-12" db="EMBL/GenBank/DDBJ databases">
        <title>A high-quality genome assembly for Dillenia turbinata (Dilleniales).</title>
        <authorList>
            <person name="Chanderbali A."/>
        </authorList>
    </citation>
    <scope>NUCLEOTIDE SEQUENCE [LARGE SCALE GENOMIC DNA]</scope>
    <source>
        <strain evidence="3">LSX21</strain>
        <tissue evidence="3">Leaf</tissue>
    </source>
</reference>
<comment type="caution">
    <text evidence="3">The sequence shown here is derived from an EMBL/GenBank/DDBJ whole genome shotgun (WGS) entry which is preliminary data.</text>
</comment>
<feature type="domain" description="GYF" evidence="2">
    <location>
        <begin position="585"/>
        <end position="636"/>
    </location>
</feature>
<evidence type="ECO:0000259" key="2">
    <source>
        <dbReference type="PROSITE" id="PS50829"/>
    </source>
</evidence>
<name>A0AAN8ZIC1_9MAGN</name>
<feature type="region of interest" description="Disordered" evidence="1">
    <location>
        <begin position="964"/>
        <end position="990"/>
    </location>
</feature>
<dbReference type="PROSITE" id="PS50829">
    <property type="entry name" value="GYF"/>
    <property type="match status" value="1"/>
</dbReference>
<feature type="region of interest" description="Disordered" evidence="1">
    <location>
        <begin position="1430"/>
        <end position="1529"/>
    </location>
</feature>
<dbReference type="Proteomes" id="UP001370490">
    <property type="component" value="Unassembled WGS sequence"/>
</dbReference>
<feature type="compositionally biased region" description="Low complexity" evidence="1">
    <location>
        <begin position="1644"/>
        <end position="1654"/>
    </location>
</feature>
<gene>
    <name evidence="3" type="ORF">RJ641_032315</name>
</gene>
<feature type="region of interest" description="Disordered" evidence="1">
    <location>
        <begin position="1161"/>
        <end position="1334"/>
    </location>
</feature>
<feature type="compositionally biased region" description="Basic and acidic residues" evidence="1">
    <location>
        <begin position="206"/>
        <end position="217"/>
    </location>
</feature>
<feature type="compositionally biased region" description="Polar residues" evidence="1">
    <location>
        <begin position="1545"/>
        <end position="1554"/>
    </location>
</feature>
<feature type="compositionally biased region" description="Polar residues" evidence="1">
    <location>
        <begin position="981"/>
        <end position="990"/>
    </location>
</feature>
<feature type="compositionally biased region" description="Polar residues" evidence="1">
    <location>
        <begin position="381"/>
        <end position="390"/>
    </location>
</feature>
<feature type="compositionally biased region" description="Basic and acidic residues" evidence="1">
    <location>
        <begin position="1173"/>
        <end position="1215"/>
    </location>
</feature>
<dbReference type="Pfam" id="PF02213">
    <property type="entry name" value="GYF"/>
    <property type="match status" value="1"/>
</dbReference>
<dbReference type="InterPro" id="IPR035445">
    <property type="entry name" value="GYF-like_dom_sf"/>
</dbReference>
<feature type="compositionally biased region" description="Basic and acidic residues" evidence="1">
    <location>
        <begin position="127"/>
        <end position="137"/>
    </location>
</feature>
<feature type="compositionally biased region" description="Low complexity" evidence="1">
    <location>
        <begin position="1077"/>
        <end position="1098"/>
    </location>
</feature>
<feature type="region of interest" description="Disordered" evidence="1">
    <location>
        <begin position="127"/>
        <end position="305"/>
    </location>
</feature>
<proteinExistence type="predicted"/>
<feature type="compositionally biased region" description="Basic and acidic residues" evidence="1">
    <location>
        <begin position="544"/>
        <end position="557"/>
    </location>
</feature>
<keyword evidence="4" id="KW-1185">Reference proteome</keyword>
<feature type="compositionally biased region" description="Basic and acidic residues" evidence="1">
    <location>
        <begin position="1"/>
        <end position="12"/>
    </location>
</feature>
<feature type="compositionally biased region" description="Low complexity" evidence="1">
    <location>
        <begin position="1223"/>
        <end position="1247"/>
    </location>
</feature>
<feature type="compositionally biased region" description="Polar residues" evidence="1">
    <location>
        <begin position="479"/>
        <end position="499"/>
    </location>
</feature>
<dbReference type="Gene3D" id="3.30.1490.40">
    <property type="match status" value="1"/>
</dbReference>
<dbReference type="InterPro" id="IPR003169">
    <property type="entry name" value="GYF"/>
</dbReference>
<feature type="compositionally biased region" description="Basic residues" evidence="1">
    <location>
        <begin position="1779"/>
        <end position="1789"/>
    </location>
</feature>
<dbReference type="PANTHER" id="PTHR47471:SF1">
    <property type="entry name" value="PROTEIN ESSENTIAL FOR POTEXVIRUS ACCUMULATION 1"/>
    <property type="match status" value="1"/>
</dbReference>
<dbReference type="SUPFAM" id="SSF55277">
    <property type="entry name" value="GYF domain"/>
    <property type="match status" value="1"/>
</dbReference>
<feature type="compositionally biased region" description="Basic and acidic residues" evidence="1">
    <location>
        <begin position="1430"/>
        <end position="1442"/>
    </location>
</feature>
<feature type="compositionally biased region" description="Basic and acidic residues" evidence="1">
    <location>
        <begin position="1505"/>
        <end position="1521"/>
    </location>
</feature>
<feature type="region of interest" description="Disordered" evidence="1">
    <location>
        <begin position="645"/>
        <end position="679"/>
    </location>
</feature>
<sequence length="1814" mass="197715">MAERINDSDARTHFSLNSPHQISTDMPGSDNPVPLSPQWLLPKPRENKLGMVTGENHTSPHLGHANRLDIKSPGNGEEIHDSLKKNDVYKPTLSGMEPGRQDHWRDEERDTNSLFRKDRWREGEKDLGETRKTDRWTENSSARHFGESRRAPSERWTDSDNRETNFDQRRESKWNTRWGPDDKESEAMREKWADSGRDGNGPLDKALSHGKDEEGGRYRPWRPSASLSRGRLEPSHHQSLTPSKQVPMFTYGRGRGDNSPSTFSIGRGKISSSGGSMSGISAHSQSFGSVSDKLETGPGEPSPTRYSRTKLLDVFRMTDIRSYRKLLDGFVEVPLLTLEEPVEPQALCAPSSEELVILKGIDKGDIVSSGAPQLTKDASMGRNSTDFTQSRRPKLGSKEDLPHALDDYKDEAVDSVKGGYQNYPEAFSHEKPMHSYGSNPKMETVPGNQTFAESMLNAEGLGEGNFPFGKAGEAANHEPNIQGSSSVHLSTSWRSSSLGEPSPRGSLDWRDMPSDIRPRNSDLGWSLPQKDLNKEWGNSLRDPSFSKDEPNWKIGDDSNIKRQSSLVLDKEQEVRKVLSQASPEDMMLYYKDPHGKIQGPFSGSDIIGWFETGYFGIDLQVRHASSSIDSPFLSLGDIMPHLKAKARPPPGFGAPKPSDNADATSRQSISNIGKHHRGPSEIDMIKNEMRHKHSSAAEAENRFLESLMSGGVSGSPLDKFAFAEGIQGYVGNNSGGIPTLGVESGNNLSLLSQRMSLERQKSLPNPYSFWHGRDATPMVPKSSEIVPESSPLHSKLSPPTVDNSFQLPQNADLMSALQGLSERSSSVINNGISSWSNFPVHGGLDALQDKQNFPPQTAFGIQQQRLQPPNQSPLVSMLGQSVDNQSGILALEKLLSSGAIQDPQMLSLLRQQYLLQLQSQVAPSAQQLLLWDKLLLLRQQQEQEEQQKLLRQQQELLSHILSGHQPHQRLSEPAYGPLQGGSVSSGNTPVDHSRIQPPHELFQIGSQTPIPTPQEGHFANYTNLPPQTSHDVSSLASSEAPSVHLPHQIFGNVAHQKSWSTALPEQIEDSEQSSLRASVIAVSSPPSESVEQSLQEQSHPPVMQKPGLISDSGAQALEQALENIPTTVRPGDFSNSDVFMISMSSEHQGLPVTVPATRTSEGVISVPGEGNDVEVKRSSIIEHPEIEKEPSNDEPFLVKESKSVGSREVKKASEKKSRKQKASKAQSSADQSKGASKSGSIQQSKQSEAVDSVVTDAKLEAEITSEVLRGKSPLQSAAVSSGAANVEVNSQKTEIPPASNASRVDAEAMEVKSEPREVGSHSSNSAEKTSLHRAWKPAPGFKAKSLLEIQQEEQLKTQTEVAVSEIVNSVNSMNLASPWVGIVANSEPRPSREIHQDASSAVLNLVKPESSVNAKSKKSQLHDLLAEEVLAKSSEKESEVPDKISSLPPMPAMTGQSDLIDDDSFIEAKETKKGRKRSAKAKGAGAKAPVPMPPASPDLSTESSLVEKGKSSRHVQQEKEVMPAIPSGPSLGDFVLWKGEPANAAPTSAWSTDSQKLHKPTSLRDIQKEQGKSTSVQGQTSMPTPQKAQPIPVARASGPTRTEFPLLANQGSKGTKSIPLKGSPGGSVSRQKSMGGRTADGYLSSSPAANQSSSKGKRDAMTKHSEAMDFRDWCESEYVRLTGTRDTSFLEFCLKQSRSEAETFLVENLGSFDPNHEFIEKFLNCKELLPADVLEIAFQRQNDQKVSGLGTGDMNSDSMVFGDSERDMAGASDGPSKGGGKKKGKKGKKVSPSVLGFNVVSNRIMMGEIQTVDD</sequence>
<evidence type="ECO:0000256" key="1">
    <source>
        <dbReference type="SAM" id="MobiDB-lite"/>
    </source>
</evidence>
<feature type="compositionally biased region" description="Polar residues" evidence="1">
    <location>
        <begin position="661"/>
        <end position="671"/>
    </location>
</feature>
<accession>A0AAN8ZIC1</accession>
<feature type="region of interest" description="Disordered" evidence="1">
    <location>
        <begin position="467"/>
        <end position="557"/>
    </location>
</feature>
<protein>
    <submittedName>
        <fullName evidence="3">GYF domain</fullName>
    </submittedName>
</protein>
<feature type="compositionally biased region" description="Polar residues" evidence="1">
    <location>
        <begin position="1572"/>
        <end position="1587"/>
    </location>
</feature>
<feature type="compositionally biased region" description="Polar residues" evidence="1">
    <location>
        <begin position="1273"/>
        <end position="1293"/>
    </location>
</feature>
<dbReference type="PANTHER" id="PTHR47471">
    <property type="entry name" value="GYF DOMAIN-CONTAINING PROTEIN"/>
    <property type="match status" value="1"/>
</dbReference>
<feature type="compositionally biased region" description="Polar residues" evidence="1">
    <location>
        <begin position="14"/>
        <end position="26"/>
    </location>
</feature>
<organism evidence="3 4">
    <name type="scientific">Dillenia turbinata</name>
    <dbReference type="NCBI Taxonomy" id="194707"/>
    <lineage>
        <taxon>Eukaryota</taxon>
        <taxon>Viridiplantae</taxon>
        <taxon>Streptophyta</taxon>
        <taxon>Embryophyta</taxon>
        <taxon>Tracheophyta</taxon>
        <taxon>Spermatophyta</taxon>
        <taxon>Magnoliopsida</taxon>
        <taxon>eudicotyledons</taxon>
        <taxon>Gunneridae</taxon>
        <taxon>Pentapetalae</taxon>
        <taxon>Dilleniales</taxon>
        <taxon>Dilleniaceae</taxon>
        <taxon>Dillenia</taxon>
    </lineage>
</organism>
<feature type="region of interest" description="Disordered" evidence="1">
    <location>
        <begin position="369"/>
        <end position="403"/>
    </location>
</feature>
<feature type="compositionally biased region" description="Basic and acidic residues" evidence="1">
    <location>
        <begin position="99"/>
        <end position="110"/>
    </location>
</feature>
<evidence type="ECO:0000313" key="3">
    <source>
        <dbReference type="EMBL" id="KAK6938807.1"/>
    </source>
</evidence>
<feature type="compositionally biased region" description="Basic and acidic residues" evidence="1">
    <location>
        <begin position="144"/>
        <end position="197"/>
    </location>
</feature>
<feature type="compositionally biased region" description="Basic and acidic residues" evidence="1">
    <location>
        <begin position="507"/>
        <end position="520"/>
    </location>
</feature>
<dbReference type="CDD" id="cd00072">
    <property type="entry name" value="GYF"/>
    <property type="match status" value="1"/>
</dbReference>